<keyword evidence="3" id="KW-1185">Reference proteome</keyword>
<keyword evidence="1" id="KW-0812">Transmembrane</keyword>
<comment type="caution">
    <text evidence="2">The sequence shown here is derived from an EMBL/GenBank/DDBJ whole genome shotgun (WGS) entry which is preliminary data.</text>
</comment>
<name>A0A0P9AEW5_9CLOT</name>
<accession>A0A0P9AEW5</accession>
<dbReference type="AlphaFoldDB" id="A0A0P9AEW5"/>
<proteinExistence type="predicted"/>
<dbReference type="InterPro" id="IPR011733">
    <property type="entry name" value="CHP02185_IM"/>
</dbReference>
<evidence type="ECO:0000313" key="3">
    <source>
        <dbReference type="Proteomes" id="UP000050326"/>
    </source>
</evidence>
<protein>
    <submittedName>
        <fullName evidence="2">Uncharacterized protein</fullName>
    </submittedName>
</protein>
<organism evidence="2 3">
    <name type="scientific">Oxobacter pfennigii</name>
    <dbReference type="NCBI Taxonomy" id="36849"/>
    <lineage>
        <taxon>Bacteria</taxon>
        <taxon>Bacillati</taxon>
        <taxon>Bacillota</taxon>
        <taxon>Clostridia</taxon>
        <taxon>Eubacteriales</taxon>
        <taxon>Clostridiaceae</taxon>
        <taxon>Oxobacter</taxon>
    </lineage>
</organism>
<dbReference type="EMBL" id="LKET01000033">
    <property type="protein sequence ID" value="KPU43873.1"/>
    <property type="molecule type" value="Genomic_DNA"/>
</dbReference>
<keyword evidence="1" id="KW-1133">Transmembrane helix</keyword>
<gene>
    <name evidence="2" type="ORF">OXPF_25780</name>
</gene>
<dbReference type="Proteomes" id="UP000050326">
    <property type="component" value="Unassembled WGS sequence"/>
</dbReference>
<dbReference type="PATRIC" id="fig|36849.3.peg.2724"/>
<evidence type="ECO:0000313" key="2">
    <source>
        <dbReference type="EMBL" id="KPU43873.1"/>
    </source>
</evidence>
<feature type="transmembrane region" description="Helical" evidence="1">
    <location>
        <begin position="62"/>
        <end position="79"/>
    </location>
</feature>
<reference evidence="2 3" key="1">
    <citation type="submission" date="2015-09" db="EMBL/GenBank/DDBJ databases">
        <title>Genome sequence of Oxobacter pfennigii DSM 3222.</title>
        <authorList>
            <person name="Poehlein A."/>
            <person name="Bengelsdorf F.R."/>
            <person name="Schiel-Bengelsdorf B."/>
            <person name="Duerre P."/>
            <person name="Daniel R."/>
        </authorList>
    </citation>
    <scope>NUCLEOTIDE SEQUENCE [LARGE SCALE GENOMIC DNA]</scope>
    <source>
        <strain evidence="2 3">DSM 3222</strain>
    </source>
</reference>
<feature type="transmembrane region" description="Helical" evidence="1">
    <location>
        <begin position="110"/>
        <end position="131"/>
    </location>
</feature>
<dbReference type="Pfam" id="PF09605">
    <property type="entry name" value="Trep_Strep"/>
    <property type="match status" value="1"/>
</dbReference>
<dbReference type="NCBIfam" id="TIGR02185">
    <property type="entry name" value="Trep_Strep"/>
    <property type="match status" value="1"/>
</dbReference>
<evidence type="ECO:0000256" key="1">
    <source>
        <dbReference type="SAM" id="Phobius"/>
    </source>
</evidence>
<dbReference type="STRING" id="36849.OXPF_25780"/>
<feature type="transmembrane region" description="Helical" evidence="1">
    <location>
        <begin position="161"/>
        <end position="183"/>
    </location>
</feature>
<feature type="transmembrane region" description="Helical" evidence="1">
    <location>
        <begin position="36"/>
        <end position="55"/>
    </location>
</feature>
<feature type="transmembrane region" description="Helical" evidence="1">
    <location>
        <begin position="12"/>
        <end position="30"/>
    </location>
</feature>
<sequence>MQKKLTAKDLINIGIFGAVYFVLMFTASMLGFIPVFLVLLPLICSIFTGIPLMLFLTKVHSFGQFTLFGTIIGLVNMLIGDSWITLAFAAGLGLLADLIFRAGKYKSSKLSVVGASVFSMWTVGKALPMFIMRDSYFQMLREGMSNEYADAVLRMTPDWSLILWFAAGFVGGLLGALLGKAVLKKHFERAGIA</sequence>
<keyword evidence="1" id="KW-0472">Membrane</keyword>